<keyword evidence="2" id="KW-1185">Reference proteome</keyword>
<proteinExistence type="predicted"/>
<dbReference type="EMBL" id="CAKOGL010000007">
    <property type="protein sequence ID" value="CAH2087999.1"/>
    <property type="molecule type" value="Genomic_DNA"/>
</dbReference>
<gene>
    <name evidence="1" type="ORF">EEDITHA_LOCUS4199</name>
</gene>
<accession>A0AAU9TRA7</accession>
<protein>
    <submittedName>
        <fullName evidence="1">Uncharacterized protein</fullName>
    </submittedName>
</protein>
<name>A0AAU9TRA7_EUPED</name>
<reference evidence="1" key="1">
    <citation type="submission" date="2022-03" db="EMBL/GenBank/DDBJ databases">
        <authorList>
            <person name="Tunstrom K."/>
        </authorList>
    </citation>
    <scope>NUCLEOTIDE SEQUENCE</scope>
</reference>
<comment type="caution">
    <text evidence="1">The sequence shown here is derived from an EMBL/GenBank/DDBJ whole genome shotgun (WGS) entry which is preliminary data.</text>
</comment>
<sequence length="107" mass="12385">MTRIKCNSCDIIINKRQSFSEDDITEAKSLLFESVQQRKIKRRGDAGKNKIIEDIIGLLKEADPEIFATFVARDIQKLPPNLTFDLIEMRRAYCRYASYAEGDQCHK</sequence>
<organism evidence="1 2">
    <name type="scientific">Euphydryas editha</name>
    <name type="common">Edith's checkerspot</name>
    <dbReference type="NCBI Taxonomy" id="104508"/>
    <lineage>
        <taxon>Eukaryota</taxon>
        <taxon>Metazoa</taxon>
        <taxon>Ecdysozoa</taxon>
        <taxon>Arthropoda</taxon>
        <taxon>Hexapoda</taxon>
        <taxon>Insecta</taxon>
        <taxon>Pterygota</taxon>
        <taxon>Neoptera</taxon>
        <taxon>Endopterygota</taxon>
        <taxon>Lepidoptera</taxon>
        <taxon>Glossata</taxon>
        <taxon>Ditrysia</taxon>
        <taxon>Papilionoidea</taxon>
        <taxon>Nymphalidae</taxon>
        <taxon>Nymphalinae</taxon>
        <taxon>Euphydryas</taxon>
    </lineage>
</organism>
<evidence type="ECO:0000313" key="2">
    <source>
        <dbReference type="Proteomes" id="UP001153954"/>
    </source>
</evidence>
<evidence type="ECO:0000313" key="1">
    <source>
        <dbReference type="EMBL" id="CAH2087999.1"/>
    </source>
</evidence>
<dbReference type="AlphaFoldDB" id="A0AAU9TRA7"/>
<dbReference type="Proteomes" id="UP001153954">
    <property type="component" value="Unassembled WGS sequence"/>
</dbReference>